<geneLocation type="plasmid" evidence="1">
    <name>unnamed</name>
</geneLocation>
<reference evidence="1" key="1">
    <citation type="submission" date="2016-04" db="EMBL/GenBank/DDBJ databases">
        <title>Complete sequences of multidrug resistance plasmids bearing rmtG16S ribosomal RNA methyltransferase genes.</title>
        <authorList>
            <person name="Bueno M.F.C."/>
            <person name="Francisco G.R."/>
            <person name="Doi Y."/>
            <person name="Garcia D.O."/>
        </authorList>
    </citation>
    <scope>NUCLEOTIDE SEQUENCE</scope>
    <source>
        <strain evidence="1">Kp84/11</strain>
        <plasmid evidence="1">unnamed</plasmid>
    </source>
</reference>
<proteinExistence type="predicted"/>
<accession>A0A1J0QZS4</accession>
<organism evidence="1">
    <name type="scientific">Klebsiella pneumoniae</name>
    <dbReference type="NCBI Taxonomy" id="573"/>
    <lineage>
        <taxon>Bacteria</taxon>
        <taxon>Pseudomonadati</taxon>
        <taxon>Pseudomonadota</taxon>
        <taxon>Gammaproteobacteria</taxon>
        <taxon>Enterobacterales</taxon>
        <taxon>Enterobacteriaceae</taxon>
        <taxon>Klebsiella/Raoultella group</taxon>
        <taxon>Klebsiella</taxon>
        <taxon>Klebsiella pneumoniae complex</taxon>
    </lineage>
</organism>
<name>A0A1J0QZS4_KLEPN</name>
<dbReference type="AlphaFoldDB" id="A0A1J0QZS4"/>
<evidence type="ECO:0000313" key="1">
    <source>
        <dbReference type="EMBL" id="APD70756.1"/>
    </source>
</evidence>
<sequence>MTPSLLDVSDLISLDIVTMVNVNSDKITEIDYKIDAF</sequence>
<keyword evidence="1" id="KW-0614">Plasmid</keyword>
<protein>
    <submittedName>
        <fullName evidence="1">Uncharacterized protein</fullName>
    </submittedName>
</protein>
<dbReference type="EMBL" id="KX029332">
    <property type="protein sequence ID" value="APD70756.1"/>
    <property type="molecule type" value="Genomic_DNA"/>
</dbReference>